<accession>A0ACB9Q0K8</accession>
<evidence type="ECO:0000313" key="2">
    <source>
        <dbReference type="Proteomes" id="UP000828941"/>
    </source>
</evidence>
<name>A0ACB9Q0K8_BAUVA</name>
<sequence>MEKSSSKLMVLVLALLFFTSYMQVETEASYTPCNTKQDSVELLPDCKRPSCKGNFCRCKLELPPAPASAKVHGEAPKETAGN</sequence>
<dbReference type="EMBL" id="CM039427">
    <property type="protein sequence ID" value="KAI4354321.1"/>
    <property type="molecule type" value="Genomic_DNA"/>
</dbReference>
<evidence type="ECO:0000313" key="1">
    <source>
        <dbReference type="EMBL" id="KAI4354321.1"/>
    </source>
</evidence>
<proteinExistence type="predicted"/>
<protein>
    <submittedName>
        <fullName evidence="1">Uncharacterized protein</fullName>
    </submittedName>
</protein>
<comment type="caution">
    <text evidence="1">The sequence shown here is derived from an EMBL/GenBank/DDBJ whole genome shotgun (WGS) entry which is preliminary data.</text>
</comment>
<organism evidence="1 2">
    <name type="scientific">Bauhinia variegata</name>
    <name type="common">Purple orchid tree</name>
    <name type="synonym">Phanera variegata</name>
    <dbReference type="NCBI Taxonomy" id="167791"/>
    <lineage>
        <taxon>Eukaryota</taxon>
        <taxon>Viridiplantae</taxon>
        <taxon>Streptophyta</taxon>
        <taxon>Embryophyta</taxon>
        <taxon>Tracheophyta</taxon>
        <taxon>Spermatophyta</taxon>
        <taxon>Magnoliopsida</taxon>
        <taxon>eudicotyledons</taxon>
        <taxon>Gunneridae</taxon>
        <taxon>Pentapetalae</taxon>
        <taxon>rosids</taxon>
        <taxon>fabids</taxon>
        <taxon>Fabales</taxon>
        <taxon>Fabaceae</taxon>
        <taxon>Cercidoideae</taxon>
        <taxon>Cercideae</taxon>
        <taxon>Bauhiniinae</taxon>
        <taxon>Bauhinia</taxon>
    </lineage>
</organism>
<keyword evidence="2" id="KW-1185">Reference proteome</keyword>
<dbReference type="Proteomes" id="UP000828941">
    <property type="component" value="Chromosome 2"/>
</dbReference>
<reference evidence="1 2" key="1">
    <citation type="journal article" date="2022" name="DNA Res.">
        <title>Chromosomal-level genome assembly of the orchid tree Bauhinia variegata (Leguminosae; Cercidoideae) supports the allotetraploid origin hypothesis of Bauhinia.</title>
        <authorList>
            <person name="Zhong Y."/>
            <person name="Chen Y."/>
            <person name="Zheng D."/>
            <person name="Pang J."/>
            <person name="Liu Y."/>
            <person name="Luo S."/>
            <person name="Meng S."/>
            <person name="Qian L."/>
            <person name="Wei D."/>
            <person name="Dai S."/>
            <person name="Zhou R."/>
        </authorList>
    </citation>
    <scope>NUCLEOTIDE SEQUENCE [LARGE SCALE GENOMIC DNA]</scope>
    <source>
        <strain evidence="1">BV-YZ2020</strain>
    </source>
</reference>
<gene>
    <name evidence="1" type="ORF">L6164_003192</name>
</gene>